<organism evidence="1 2">
    <name type="scientific">Portunus trituberculatus</name>
    <name type="common">Swimming crab</name>
    <name type="synonym">Neptunus trituberculatus</name>
    <dbReference type="NCBI Taxonomy" id="210409"/>
    <lineage>
        <taxon>Eukaryota</taxon>
        <taxon>Metazoa</taxon>
        <taxon>Ecdysozoa</taxon>
        <taxon>Arthropoda</taxon>
        <taxon>Crustacea</taxon>
        <taxon>Multicrustacea</taxon>
        <taxon>Malacostraca</taxon>
        <taxon>Eumalacostraca</taxon>
        <taxon>Eucarida</taxon>
        <taxon>Decapoda</taxon>
        <taxon>Pleocyemata</taxon>
        <taxon>Brachyura</taxon>
        <taxon>Eubrachyura</taxon>
        <taxon>Portunoidea</taxon>
        <taxon>Portunidae</taxon>
        <taxon>Portuninae</taxon>
        <taxon>Portunus</taxon>
    </lineage>
</organism>
<accession>A0A5B7JZG4</accession>
<dbReference type="Proteomes" id="UP000324222">
    <property type="component" value="Unassembled WGS sequence"/>
</dbReference>
<reference evidence="1 2" key="1">
    <citation type="submission" date="2019-05" db="EMBL/GenBank/DDBJ databases">
        <title>Another draft genome of Portunus trituberculatus and its Hox gene families provides insights of decapod evolution.</title>
        <authorList>
            <person name="Jeong J.-H."/>
            <person name="Song I."/>
            <person name="Kim S."/>
            <person name="Choi T."/>
            <person name="Kim D."/>
            <person name="Ryu S."/>
            <person name="Kim W."/>
        </authorList>
    </citation>
    <scope>NUCLEOTIDE SEQUENCE [LARGE SCALE GENOMIC DNA]</scope>
    <source>
        <tissue evidence="1">Muscle</tissue>
    </source>
</reference>
<dbReference type="AlphaFoldDB" id="A0A5B7JZG4"/>
<evidence type="ECO:0000313" key="2">
    <source>
        <dbReference type="Proteomes" id="UP000324222"/>
    </source>
</evidence>
<dbReference type="EMBL" id="VSRR010136240">
    <property type="protein sequence ID" value="MPD03472.1"/>
    <property type="molecule type" value="Genomic_DNA"/>
</dbReference>
<proteinExistence type="predicted"/>
<keyword evidence="2" id="KW-1185">Reference proteome</keyword>
<protein>
    <submittedName>
        <fullName evidence="1">Uncharacterized protein</fullName>
    </submittedName>
</protein>
<comment type="caution">
    <text evidence="1">The sequence shown here is derived from an EMBL/GenBank/DDBJ whole genome shotgun (WGS) entry which is preliminary data.</text>
</comment>
<gene>
    <name evidence="1" type="ORF">E2C01_099112</name>
</gene>
<name>A0A5B7JZG4_PORTR</name>
<evidence type="ECO:0000313" key="1">
    <source>
        <dbReference type="EMBL" id="MPD03472.1"/>
    </source>
</evidence>
<sequence length="73" mass="7495">MFNTTITATTTTTTTTTTAAAASITPLSNDILRVLLLVALRGGGMGEKDGASPQGERVMHRPDISYAAKGLAS</sequence>